<evidence type="ECO:0000313" key="2">
    <source>
        <dbReference type="EMBL" id="OCT16937.1"/>
    </source>
</evidence>
<accession>A0A1C1A8K1</accession>
<dbReference type="InterPro" id="IPR051465">
    <property type="entry name" value="Cell_Envelope_Struct_Comp"/>
</dbReference>
<keyword evidence="3" id="KW-1185">Reference proteome</keyword>
<dbReference type="PANTHER" id="PTHR43308">
    <property type="entry name" value="OUTER MEMBRANE PROTEIN ALPHA-RELATED"/>
    <property type="match status" value="1"/>
</dbReference>
<protein>
    <recommendedName>
        <fullName evidence="1">SLH domain-containing protein</fullName>
    </recommendedName>
</protein>
<dbReference type="InterPro" id="IPR015943">
    <property type="entry name" value="WD40/YVTN_repeat-like_dom_sf"/>
</dbReference>
<dbReference type="Pfam" id="PF00395">
    <property type="entry name" value="SLH"/>
    <property type="match status" value="2"/>
</dbReference>
<dbReference type="InterPro" id="IPR001119">
    <property type="entry name" value="SLH_dom"/>
</dbReference>
<feature type="domain" description="SLH" evidence="1">
    <location>
        <begin position="1132"/>
        <end position="1192"/>
    </location>
</feature>
<dbReference type="EMBL" id="LYPC01000008">
    <property type="protein sequence ID" value="OCT16937.1"/>
    <property type="molecule type" value="Genomic_DNA"/>
</dbReference>
<dbReference type="SUPFAM" id="SSF63825">
    <property type="entry name" value="YWTD domain"/>
    <property type="match status" value="1"/>
</dbReference>
<dbReference type="PROSITE" id="PS51272">
    <property type="entry name" value="SLH"/>
    <property type="match status" value="2"/>
</dbReference>
<dbReference type="PANTHER" id="PTHR43308:SF5">
    <property type="entry name" value="S-LAYER PROTEIN _ PEPTIDOGLYCAN ENDO-BETA-N-ACETYLGLUCOSAMINIDASE"/>
    <property type="match status" value="1"/>
</dbReference>
<feature type="domain" description="SLH" evidence="1">
    <location>
        <begin position="1068"/>
        <end position="1131"/>
    </location>
</feature>
<evidence type="ECO:0000259" key="1">
    <source>
        <dbReference type="PROSITE" id="PS51272"/>
    </source>
</evidence>
<comment type="caution">
    <text evidence="2">The sequence shown here is derived from an EMBL/GenBank/DDBJ whole genome shotgun (WGS) entry which is preliminary data.</text>
</comment>
<proteinExistence type="predicted"/>
<organism evidence="2 3">
    <name type="scientific">Paenibacillus pectinilyticus</name>
    <dbReference type="NCBI Taxonomy" id="512399"/>
    <lineage>
        <taxon>Bacteria</taxon>
        <taxon>Bacillati</taxon>
        <taxon>Bacillota</taxon>
        <taxon>Bacilli</taxon>
        <taxon>Bacillales</taxon>
        <taxon>Paenibacillaceae</taxon>
        <taxon>Paenibacillus</taxon>
    </lineage>
</organism>
<sequence>MQLSKFSSKISLILVFMLSFTFNGFIGGIPSTRAAETTTVTATTTPVNTLGFSQGISDWIADWNTGYLYAVSSSTNKLYFIRASDLTIQKELAVGSQPVSIARNGNTLFIALSGSTLIQQVDLTTQSLGPSLPINVKPTSVAVTSDYLFYGTSSWDNYSYNRSNGNIEKISSNHYQAVFTADESTNTLYIGETGLSSSKLSAYNYLTNTILSSSTYFEFPNRKIIFDGQNVFYAGSKLNGSNLKEINGAYKRYGDYSYLDSKILDINGKFLLTSQSIFNIDTGVKLADLPYEISYGLLDNDGTAYVYDSKYGSSHNKIEAYQLDLSHAYSMQSNSKGNYIKFSDPISAFATDDSSPYIHVVSKVTNEWLVIRKSDMSVVKQELIGSNPTDVQLQNGKLFFALRGETHLAVVDAVYQTGNNTPINSYLIGSNPDRVYPANGLMYYWGQGFENMGVYNLAYGTNYSLADKHLPISFQYDGAYFDTVTSAMYGAGSVTQHAGNSIFQVDPTNLTGNPVIQLDYSQYSGKLLKDNNQFYYGNQRYSVTGVVYGTYPEPVLYAKGLLVFSQNAVYDRDTFVKIKDLPFSITGAFVSQNGEILLSTTTGLYKFANLSDIDSFIRTQLLARTPVLWDEDTQENYINGHIYMKPARDSDSISSYQFNFLDANQKNVGYVSVSNMTILPDGTMDFSLNGNFVPDKAVSLGVYSYSKGISGSNTLINIPVIFPLWDAPTYLPTQVNLTEDRNVSGEFKGTLTWKPAKKETVGTVYRIYYIDNNDMFGAPLGEVVPGQTTYSVKLDLKNVPDSALGIALVVETIDGRQPYYVNVKFFSTKTSTGGSGGAGGGGGGGGASSPIDWDFVHQDNSLRVTSSITAEKLKNLYTDQLKDGNNTLEISLEGKVDGYDFLAPAKALSDMLNVKADATIQIKTSLGSIKVPGNVLKDVIQKISDLDNSKLQFQIENLANLEQNNIVSYLGHDGSKLVGTPLSFELYAVDSKNQKVSMNTFSQYIGHSVVLPSDFKLNDDEILVGAVWNPEKKTLINVPFTIQHNEDKSQTATWWRNGNSTYVLYKAKNKEFPDVSKDYFAKDAVSSLAAKGIINGFEDGTFKGEQSVTRAQFASLLVRALGLKGSESSTQNFKDIEASDWFYQDVLTAASRELLSGYEDATFRPNQEISHQEALVMLANAYHFLNPGATLTEVEKAQLIDKVKKDIQVEAWAASAEATAVKLNLIKLDDVFTFDKDISTNRGQTALLFYRFITNLNF</sequence>
<evidence type="ECO:0000313" key="3">
    <source>
        <dbReference type="Proteomes" id="UP000093309"/>
    </source>
</evidence>
<dbReference type="AlphaFoldDB" id="A0A1C1A8K1"/>
<dbReference type="Proteomes" id="UP000093309">
    <property type="component" value="Unassembled WGS sequence"/>
</dbReference>
<reference evidence="3" key="1">
    <citation type="submission" date="2016-05" db="EMBL/GenBank/DDBJ databases">
        <title>Paenibacillus oryzae. sp. nov., isolated from the rice root.</title>
        <authorList>
            <person name="Zhang J."/>
            <person name="Zhang X."/>
        </authorList>
    </citation>
    <scope>NUCLEOTIDE SEQUENCE [LARGE SCALE GENOMIC DNA]</scope>
    <source>
        <strain evidence="3">KCTC13222</strain>
    </source>
</reference>
<name>A0A1C1A8K1_9BACL</name>
<dbReference type="RefSeq" id="WP_065850515.1">
    <property type="nucleotide sequence ID" value="NZ_LYPC01000008.1"/>
</dbReference>
<dbReference type="Gene3D" id="2.130.10.10">
    <property type="entry name" value="YVTN repeat-like/Quinoprotein amine dehydrogenase"/>
    <property type="match status" value="1"/>
</dbReference>
<gene>
    <name evidence="2" type="ORF">A8709_16835</name>
</gene>
<dbReference type="STRING" id="512399.A8709_16835"/>